<gene>
    <name evidence="1" type="ORF">F2P81_000242</name>
</gene>
<dbReference type="AlphaFoldDB" id="A0A6A4TP31"/>
<evidence type="ECO:0000313" key="2">
    <source>
        <dbReference type="Proteomes" id="UP000438429"/>
    </source>
</evidence>
<name>A0A6A4TP31_SCOMX</name>
<proteinExistence type="predicted"/>
<organism evidence="1 2">
    <name type="scientific">Scophthalmus maximus</name>
    <name type="common">Turbot</name>
    <name type="synonym">Psetta maxima</name>
    <dbReference type="NCBI Taxonomy" id="52904"/>
    <lineage>
        <taxon>Eukaryota</taxon>
        <taxon>Metazoa</taxon>
        <taxon>Chordata</taxon>
        <taxon>Craniata</taxon>
        <taxon>Vertebrata</taxon>
        <taxon>Euteleostomi</taxon>
        <taxon>Actinopterygii</taxon>
        <taxon>Neopterygii</taxon>
        <taxon>Teleostei</taxon>
        <taxon>Neoteleostei</taxon>
        <taxon>Acanthomorphata</taxon>
        <taxon>Carangaria</taxon>
        <taxon>Pleuronectiformes</taxon>
        <taxon>Pleuronectoidei</taxon>
        <taxon>Scophthalmidae</taxon>
        <taxon>Scophthalmus</taxon>
    </lineage>
</organism>
<reference evidence="1 2" key="1">
    <citation type="submission" date="2019-06" db="EMBL/GenBank/DDBJ databases">
        <title>Draft genomes of female and male turbot (Scophthalmus maximus).</title>
        <authorList>
            <person name="Xu H."/>
            <person name="Xu X.-W."/>
            <person name="Shao C."/>
            <person name="Chen S."/>
        </authorList>
    </citation>
    <scope>NUCLEOTIDE SEQUENCE [LARGE SCALE GENOMIC DNA]</scope>
    <source>
        <strain evidence="1">Ysfricsl-2016a</strain>
        <tissue evidence="1">Blood</tissue>
    </source>
</reference>
<dbReference type="EMBL" id="VEVO01000001">
    <property type="protein sequence ID" value="KAF0046609.1"/>
    <property type="molecule type" value="Genomic_DNA"/>
</dbReference>
<comment type="caution">
    <text evidence="1">The sequence shown here is derived from an EMBL/GenBank/DDBJ whole genome shotgun (WGS) entry which is preliminary data.</text>
</comment>
<protein>
    <submittedName>
        <fullName evidence="1">Uncharacterized protein</fullName>
    </submittedName>
</protein>
<dbReference type="Proteomes" id="UP000438429">
    <property type="component" value="Unassembled WGS sequence"/>
</dbReference>
<accession>A0A6A4TP31</accession>
<sequence>MQRAQPEQPRRAASGATIQCLGARNRESVAVRSLVGDRTRDTEECVTQPVAPERERGKLVNLVQPPLPRVILHAMEMM</sequence>
<evidence type="ECO:0000313" key="1">
    <source>
        <dbReference type="EMBL" id="KAF0046609.1"/>
    </source>
</evidence>